<gene>
    <name evidence="1" type="ORF">S01H4_48023</name>
</gene>
<dbReference type="AlphaFoldDB" id="X1D134"/>
<sequence>GSAYHPTTKFTDKNLVIADTFVYIVGAIDLAGNEKNSTALTVSFTPGDIIECKISLEASWNLFSLPLIPDDNSIEVILADMMENFTIVLSYEDDTWLSYIPGIPSEYNSLTHMDDGIGYWILMTAADTLTVYGLELPGPGELPPVYDVYEGWNLIGFKELYPMEINAYIATIPGFVRASSVCYGWDATVQEYEMVYLAGYPINVGELYEALFYPGQGYWLYLTDDANIAPP</sequence>
<evidence type="ECO:0008006" key="2">
    <source>
        <dbReference type="Google" id="ProtNLM"/>
    </source>
</evidence>
<evidence type="ECO:0000313" key="1">
    <source>
        <dbReference type="EMBL" id="GAG90196.1"/>
    </source>
</evidence>
<proteinExistence type="predicted"/>
<protein>
    <recommendedName>
        <fullName evidence="2">SbsA Ig-like domain-containing protein</fullName>
    </recommendedName>
</protein>
<reference evidence="1" key="1">
    <citation type="journal article" date="2014" name="Front. Microbiol.">
        <title>High frequency of phylogenetically diverse reductive dehalogenase-homologous genes in deep subseafloor sedimentary metagenomes.</title>
        <authorList>
            <person name="Kawai M."/>
            <person name="Futagami T."/>
            <person name="Toyoda A."/>
            <person name="Takaki Y."/>
            <person name="Nishi S."/>
            <person name="Hori S."/>
            <person name="Arai W."/>
            <person name="Tsubouchi T."/>
            <person name="Morono Y."/>
            <person name="Uchiyama I."/>
            <person name="Ito T."/>
            <person name="Fujiyama A."/>
            <person name="Inagaki F."/>
            <person name="Takami H."/>
        </authorList>
    </citation>
    <scope>NUCLEOTIDE SEQUENCE</scope>
    <source>
        <strain evidence="1">Expedition CK06-06</strain>
    </source>
</reference>
<name>X1D134_9ZZZZ</name>
<organism evidence="1">
    <name type="scientific">marine sediment metagenome</name>
    <dbReference type="NCBI Taxonomy" id="412755"/>
    <lineage>
        <taxon>unclassified sequences</taxon>
        <taxon>metagenomes</taxon>
        <taxon>ecological metagenomes</taxon>
    </lineage>
</organism>
<feature type="non-terminal residue" evidence="1">
    <location>
        <position position="1"/>
    </location>
</feature>
<dbReference type="EMBL" id="BART01027029">
    <property type="protein sequence ID" value="GAG90196.1"/>
    <property type="molecule type" value="Genomic_DNA"/>
</dbReference>
<comment type="caution">
    <text evidence="1">The sequence shown here is derived from an EMBL/GenBank/DDBJ whole genome shotgun (WGS) entry which is preliminary data.</text>
</comment>
<accession>X1D134</accession>